<evidence type="ECO:0000256" key="7">
    <source>
        <dbReference type="RuleBase" id="RU361177"/>
    </source>
</evidence>
<dbReference type="GO" id="GO:0050661">
    <property type="term" value="F:NADP binding"/>
    <property type="evidence" value="ECO:0007669"/>
    <property type="project" value="InterPro"/>
</dbReference>
<dbReference type="OMA" id="SHIWYND"/>
<keyword evidence="4 7" id="KW-0274">FAD</keyword>
<name>A0A068US97_COFCA</name>
<gene>
    <name evidence="8" type="ORF">GSCOC_T00031250001</name>
</gene>
<accession>A0A068US97</accession>
<keyword evidence="6 7" id="KW-0560">Oxidoreductase</keyword>
<dbReference type="STRING" id="49390.A0A068US97"/>
<dbReference type="EMBL" id="HG739129">
    <property type="protein sequence ID" value="CDP10503.1"/>
    <property type="molecule type" value="Genomic_DNA"/>
</dbReference>
<dbReference type="InterPro" id="IPR020946">
    <property type="entry name" value="Flavin_mOase-like"/>
</dbReference>
<dbReference type="Proteomes" id="UP000295252">
    <property type="component" value="Chromosome VIII"/>
</dbReference>
<dbReference type="PROSITE" id="PS51257">
    <property type="entry name" value="PROKAR_LIPOPROTEIN"/>
    <property type="match status" value="1"/>
</dbReference>
<sequence length="523" mass="58916">MEKRIAIIGAGISGLLACKYALAKGYHPIVFEAQDCVGGLWNHTIESTKLQNSTEVFLFSDFPWPSSVKETFPGNTQVLKYVQSYAQHFGLLPYIKFNSKVIGIDYVGVSREEMQAWDLWGGTGQPFGSKGKWNMKVQHTTEDKSIKEYEVEFVILCIGRFSGVPNIPEFPPNHGPEIFGGKVLHSMDYSAMDNASAAALVKGKNIAIIGSQKSAVDLAAQCANVNGIDNPCTMVQRTAHWVLPSYYVWGGVSLHYLYYNRFAEILVHKPGEGFLLSALAFLLSPLRWGIAKLVESYLRWKLPLKKYNMVPPHGFLQEMSSCQILVLPENFYDKVVDGSIVLKKSKNISFCREGLMIDGETQPLTADVIILATGYRGDQKLGNIFTCPSFQECILGSASSTISLYRQIIHPRIPQLAVIGYSESLNNLYTLEMKCRWLGHFLDQTFQLPSIKEMEKDVRMWDGYMKRYAGKYYRRSCLGASHIWYNDQLCKDIGCNPRRKKGFFSELIEPYGPADYAELNPQS</sequence>
<dbReference type="PIRSF" id="PIRSF000332">
    <property type="entry name" value="FMO"/>
    <property type="match status" value="1"/>
</dbReference>
<dbReference type="OrthoDB" id="66881at2759"/>
<evidence type="ECO:0000256" key="1">
    <source>
        <dbReference type="ARBA" id="ARBA00001974"/>
    </source>
</evidence>
<dbReference type="FunFam" id="3.50.50.60:FF:000169">
    <property type="entry name" value="Flavin-containing monooxygenase"/>
    <property type="match status" value="1"/>
</dbReference>
<dbReference type="AlphaFoldDB" id="A0A068US97"/>
<protein>
    <recommendedName>
        <fullName evidence="7">Flavin-containing monooxygenase</fullName>
        <ecNumber evidence="7">1.-.-.-</ecNumber>
    </recommendedName>
</protein>
<dbReference type="PhylomeDB" id="A0A068US97"/>
<dbReference type="InterPro" id="IPR050346">
    <property type="entry name" value="FMO-like"/>
</dbReference>
<dbReference type="PANTHER" id="PTHR23023">
    <property type="entry name" value="DIMETHYLANILINE MONOOXYGENASE"/>
    <property type="match status" value="1"/>
</dbReference>
<evidence type="ECO:0000256" key="5">
    <source>
        <dbReference type="ARBA" id="ARBA00022857"/>
    </source>
</evidence>
<comment type="cofactor">
    <cofactor evidence="1 7">
        <name>FAD</name>
        <dbReference type="ChEBI" id="CHEBI:57692"/>
    </cofactor>
</comment>
<keyword evidence="5" id="KW-0521">NADP</keyword>
<evidence type="ECO:0000256" key="2">
    <source>
        <dbReference type="ARBA" id="ARBA00009183"/>
    </source>
</evidence>
<keyword evidence="3 7" id="KW-0285">Flavoprotein</keyword>
<reference evidence="9" key="1">
    <citation type="journal article" date="2014" name="Science">
        <title>The coffee genome provides insight into the convergent evolution of caffeine biosynthesis.</title>
        <authorList>
            <person name="Denoeud F."/>
            <person name="Carretero-Paulet L."/>
            <person name="Dereeper A."/>
            <person name="Droc G."/>
            <person name="Guyot R."/>
            <person name="Pietrella M."/>
            <person name="Zheng C."/>
            <person name="Alberti A."/>
            <person name="Anthony F."/>
            <person name="Aprea G."/>
            <person name="Aury J.M."/>
            <person name="Bento P."/>
            <person name="Bernard M."/>
            <person name="Bocs S."/>
            <person name="Campa C."/>
            <person name="Cenci A."/>
            <person name="Combes M.C."/>
            <person name="Crouzillat D."/>
            <person name="Da Silva C."/>
            <person name="Daddiego L."/>
            <person name="De Bellis F."/>
            <person name="Dussert S."/>
            <person name="Garsmeur O."/>
            <person name="Gayraud T."/>
            <person name="Guignon V."/>
            <person name="Jahn K."/>
            <person name="Jamilloux V."/>
            <person name="Joet T."/>
            <person name="Labadie K."/>
            <person name="Lan T."/>
            <person name="Leclercq J."/>
            <person name="Lepelley M."/>
            <person name="Leroy T."/>
            <person name="Li L.T."/>
            <person name="Librado P."/>
            <person name="Lopez L."/>
            <person name="Munoz A."/>
            <person name="Noel B."/>
            <person name="Pallavicini A."/>
            <person name="Perrotta G."/>
            <person name="Poncet V."/>
            <person name="Pot D."/>
            <person name="Priyono X."/>
            <person name="Rigoreau M."/>
            <person name="Rouard M."/>
            <person name="Rozas J."/>
            <person name="Tranchant-Dubreuil C."/>
            <person name="VanBuren R."/>
            <person name="Zhang Q."/>
            <person name="Andrade A.C."/>
            <person name="Argout X."/>
            <person name="Bertrand B."/>
            <person name="de Kochko A."/>
            <person name="Graziosi G."/>
            <person name="Henry R.J."/>
            <person name="Jayarama X."/>
            <person name="Ming R."/>
            <person name="Nagai C."/>
            <person name="Rounsley S."/>
            <person name="Sankoff D."/>
            <person name="Giuliano G."/>
            <person name="Albert V.A."/>
            <person name="Wincker P."/>
            <person name="Lashermes P."/>
        </authorList>
    </citation>
    <scope>NUCLEOTIDE SEQUENCE [LARGE SCALE GENOMIC DNA]</scope>
    <source>
        <strain evidence="9">cv. DH200-94</strain>
    </source>
</reference>
<keyword evidence="7" id="KW-0503">Monooxygenase</keyword>
<evidence type="ECO:0000256" key="6">
    <source>
        <dbReference type="ARBA" id="ARBA00023002"/>
    </source>
</evidence>
<dbReference type="Gramene" id="CDP10503">
    <property type="protein sequence ID" value="CDP10503"/>
    <property type="gene ID" value="GSCOC_T00031250001"/>
</dbReference>
<dbReference type="GO" id="GO:0004499">
    <property type="term" value="F:N,N-dimethylaniline monooxygenase activity"/>
    <property type="evidence" value="ECO:0007669"/>
    <property type="project" value="InterPro"/>
</dbReference>
<evidence type="ECO:0000313" key="8">
    <source>
        <dbReference type="EMBL" id="CDP10503.1"/>
    </source>
</evidence>
<dbReference type="GO" id="GO:0050660">
    <property type="term" value="F:flavin adenine dinucleotide binding"/>
    <property type="evidence" value="ECO:0007669"/>
    <property type="project" value="InterPro"/>
</dbReference>
<evidence type="ECO:0000313" key="9">
    <source>
        <dbReference type="Proteomes" id="UP000295252"/>
    </source>
</evidence>
<dbReference type="Pfam" id="PF00743">
    <property type="entry name" value="FMO-like"/>
    <property type="match status" value="1"/>
</dbReference>
<dbReference type="SUPFAM" id="SSF51905">
    <property type="entry name" value="FAD/NAD(P)-binding domain"/>
    <property type="match status" value="2"/>
</dbReference>
<evidence type="ECO:0000256" key="4">
    <source>
        <dbReference type="ARBA" id="ARBA00022827"/>
    </source>
</evidence>
<comment type="similarity">
    <text evidence="2 7">Belongs to the FMO family.</text>
</comment>
<dbReference type="EC" id="1.-.-.-" evidence="7"/>
<dbReference type="InParanoid" id="A0A068US97"/>
<evidence type="ECO:0000256" key="3">
    <source>
        <dbReference type="ARBA" id="ARBA00022630"/>
    </source>
</evidence>
<organism evidence="8 9">
    <name type="scientific">Coffea canephora</name>
    <name type="common">Robusta coffee</name>
    <dbReference type="NCBI Taxonomy" id="49390"/>
    <lineage>
        <taxon>Eukaryota</taxon>
        <taxon>Viridiplantae</taxon>
        <taxon>Streptophyta</taxon>
        <taxon>Embryophyta</taxon>
        <taxon>Tracheophyta</taxon>
        <taxon>Spermatophyta</taxon>
        <taxon>Magnoliopsida</taxon>
        <taxon>eudicotyledons</taxon>
        <taxon>Gunneridae</taxon>
        <taxon>Pentapetalae</taxon>
        <taxon>asterids</taxon>
        <taxon>lamiids</taxon>
        <taxon>Gentianales</taxon>
        <taxon>Rubiaceae</taxon>
        <taxon>Ixoroideae</taxon>
        <taxon>Gardenieae complex</taxon>
        <taxon>Bertiereae - Coffeeae clade</taxon>
        <taxon>Coffeeae</taxon>
        <taxon>Coffea</taxon>
    </lineage>
</organism>
<proteinExistence type="inferred from homology"/>
<dbReference type="FunFam" id="3.50.50.60:FF:000167">
    <property type="entry name" value="Flavin-containing monooxygenase"/>
    <property type="match status" value="1"/>
</dbReference>
<dbReference type="InterPro" id="IPR000960">
    <property type="entry name" value="Flavin_mOase"/>
</dbReference>
<dbReference type="Gene3D" id="3.50.50.60">
    <property type="entry name" value="FAD/NAD(P)-binding domain"/>
    <property type="match status" value="3"/>
</dbReference>
<dbReference type="InterPro" id="IPR036188">
    <property type="entry name" value="FAD/NAD-bd_sf"/>
</dbReference>
<keyword evidence="9" id="KW-1185">Reference proteome</keyword>